<evidence type="ECO:0000256" key="2">
    <source>
        <dbReference type="SAM" id="SignalP"/>
    </source>
</evidence>
<dbReference type="AlphaFoldDB" id="A0A437QD54"/>
<reference evidence="3 4" key="1">
    <citation type="submission" date="2019-01" db="EMBL/GenBank/DDBJ databases">
        <authorList>
            <person name="Chen W.-M."/>
        </authorList>
    </citation>
    <scope>NUCLEOTIDE SEQUENCE [LARGE SCALE GENOMIC DNA]</scope>
    <source>
        <strain evidence="3 4">HPM-16</strain>
    </source>
</reference>
<keyword evidence="4" id="KW-1185">Reference proteome</keyword>
<feature type="compositionally biased region" description="Basic and acidic residues" evidence="1">
    <location>
        <begin position="84"/>
        <end position="116"/>
    </location>
</feature>
<name>A0A437QD54_9GAMM</name>
<feature type="signal peptide" evidence="2">
    <location>
        <begin position="1"/>
        <end position="23"/>
    </location>
</feature>
<evidence type="ECO:0000313" key="4">
    <source>
        <dbReference type="Proteomes" id="UP000282818"/>
    </source>
</evidence>
<gene>
    <name evidence="3" type="ORF">EOE65_01660</name>
</gene>
<accession>A0A437QD54</accession>
<feature type="chain" id="PRO_5019056623" description="Outer membrane protein assembly factor BamE" evidence="2">
    <location>
        <begin position="24"/>
        <end position="171"/>
    </location>
</feature>
<keyword evidence="2" id="KW-0732">Signal</keyword>
<dbReference type="EMBL" id="SACQ01000001">
    <property type="protein sequence ID" value="RVU32385.1"/>
    <property type="molecule type" value="Genomic_DNA"/>
</dbReference>
<dbReference type="RefSeq" id="WP_127692554.1">
    <property type="nucleotide sequence ID" value="NZ_SACQ01000001.1"/>
</dbReference>
<feature type="region of interest" description="Disordered" evidence="1">
    <location>
        <begin position="50"/>
        <end position="116"/>
    </location>
</feature>
<feature type="compositionally biased region" description="Basic and acidic residues" evidence="1">
    <location>
        <begin position="61"/>
        <end position="74"/>
    </location>
</feature>
<organism evidence="3 4">
    <name type="scientific">Neptunomonas marina</name>
    <dbReference type="NCBI Taxonomy" id="1815562"/>
    <lineage>
        <taxon>Bacteria</taxon>
        <taxon>Pseudomonadati</taxon>
        <taxon>Pseudomonadota</taxon>
        <taxon>Gammaproteobacteria</taxon>
        <taxon>Oceanospirillales</taxon>
        <taxon>Oceanospirillaceae</taxon>
        <taxon>Neptunomonas</taxon>
    </lineage>
</organism>
<evidence type="ECO:0000313" key="3">
    <source>
        <dbReference type="EMBL" id="RVU32385.1"/>
    </source>
</evidence>
<evidence type="ECO:0008006" key="5">
    <source>
        <dbReference type="Google" id="ProtNLM"/>
    </source>
</evidence>
<comment type="caution">
    <text evidence="3">The sequence shown here is derived from an EMBL/GenBank/DDBJ whole genome shotgun (WGS) entry which is preliminary data.</text>
</comment>
<dbReference type="Proteomes" id="UP000282818">
    <property type="component" value="Unassembled WGS sequence"/>
</dbReference>
<evidence type="ECO:0000256" key="1">
    <source>
        <dbReference type="SAM" id="MobiDB-lite"/>
    </source>
</evidence>
<sequence length="171" mass="19626">MDNRKVHLCVAALLLGLSGHASAYQCEVDGKMIEVGLPCDKYYRIFGGGSSSAPTPEEEWAERREQIEMDKKQESIQASKRLVKQGERSYRAHKAEVSRDRRNTQRPTRKVEPRKGMRKDKILQILGKPDKQKTNETLYGSEEIWTYRGYSETKTIVFDNGTVSKIVVEKF</sequence>
<proteinExistence type="predicted"/>
<protein>
    <recommendedName>
        <fullName evidence="5">Outer membrane protein assembly factor BamE</fullName>
    </recommendedName>
</protein>